<dbReference type="GeneID" id="91756262"/>
<dbReference type="Pfam" id="PF00270">
    <property type="entry name" value="DEAD"/>
    <property type="match status" value="1"/>
</dbReference>
<evidence type="ECO:0000313" key="10">
    <source>
        <dbReference type="EMBL" id="AKV81461.1"/>
    </source>
</evidence>
<feature type="domain" description="Helicase ATP-binding" evidence="4">
    <location>
        <begin position="29"/>
        <end position="207"/>
    </location>
</feature>
<evidence type="ECO:0000256" key="3">
    <source>
        <dbReference type="ARBA" id="ARBA00093467"/>
    </source>
</evidence>
<dbReference type="PATRIC" id="fig|43687.5.peg.1883"/>
<feature type="domain" description="Helicase C-terminal" evidence="5">
    <location>
        <begin position="238"/>
        <end position="381"/>
    </location>
</feature>
<dbReference type="SMART" id="SM00490">
    <property type="entry name" value="HELICc"/>
    <property type="match status" value="1"/>
</dbReference>
<dbReference type="Proteomes" id="UP000062398">
    <property type="component" value="Chromosome"/>
</dbReference>
<evidence type="ECO:0000313" key="13">
    <source>
        <dbReference type="Proteomes" id="UP000056255"/>
    </source>
</evidence>
<dbReference type="OMA" id="DWASKFR"/>
<evidence type="ECO:0000259" key="5">
    <source>
        <dbReference type="PROSITE" id="PS51194"/>
    </source>
</evidence>
<dbReference type="GO" id="GO:0016887">
    <property type="term" value="F:ATP hydrolysis activity"/>
    <property type="evidence" value="ECO:0007669"/>
    <property type="project" value="TreeGrafter"/>
</dbReference>
<reference evidence="11 13" key="3">
    <citation type="submission" date="2015-07" db="EMBL/GenBank/DDBJ databases">
        <title>Physiological, transcriptional responses and genome re-sequencing of acid resistant extremely thermoacidophilic Metallosphaera sedula SARC-M1.</title>
        <authorList>
            <person name="Ai C."/>
            <person name="McCarthy S."/>
            <person name="Eckrich V."/>
            <person name="Rudrappa D."/>
            <person name="Qiu G."/>
            <person name="Blum P."/>
        </authorList>
    </citation>
    <scope>NUCLEOTIDE SEQUENCE [LARGE SCALE GENOMIC DNA]</scope>
    <source>
        <strain evidence="11 13">SARC-M1</strain>
    </source>
</reference>
<sequence length="931" mass="106291">MSDSLSKKISSLMKERNWTKMTQIQEMAMEPILRGNNTLIIAPTGFGKTEAALLPILSLMSEGEQKPVSLIYVTPLKALINDITIRIDWWASKLGFVVSRKHGEVPQKEKNMRLRKAPHILVTTPEGLEIDMDWASKFRDNYRNVKWVIIDEIHELMGSKRGAQLFVLLERLKDFSGKDFQRIGLSATISNEELVANTLFGSSSRPKTIVKSEAGKEFRLKIRSIKDSGDVWVASAKIIKESLEPPTLVFTNSRFLTERLHEELERLGEKGIFVHHSSISRDSKSNAEENLRSGKAGAVLCTKTLELGIDVGKVKKIIMYRPPPSVASFLQRLGRSGHCVGGIPYGEIICVQDFDCLEALAIYSLSRKGKLEPPRRVRPLDVVAREILGMLLQYSSIKLERVFSIITASQVYRDLTREEFQNLISYLQRNNLVVVEGDELKLGKSFFKIWTFNRSNNFVWAKNFSEFFSLISNDDAFTLRSGEKIIGEIDAIYVYKHIRPGDLIRISGKLWKVARIHNGMMMVDLTPADRGEGEIPIWRGEGVPKSQLIPREIQELFKIGDKILESEILDDSAKASLKALMEKYVRSKLPLPSSSTIYMTVTDKETVYSTLIDERVANTIAHMLMYLASSKYTLNVYTRASIYGFSINITDRDLLRELVQMKEERIRKILFRSILRSPLFMSVEKEIQASFGKIGKINPKEDKLIIKEGLRQTVKRYFNIKGTLTTLKRIREGKIRIVRSELTPLGEAVLSHAPIKPWISGINILIYDALKGGAYTVHEISEMLSIPPRSLEVKLKQMRKTSTKYRVTSFVDVDSKEIRWCTVDELKQLVNSDEFYTSFAPINEDETFIAEMRSIEGSSNTELIFKPKQILENPEEFAKRIPMDEVGELRIHDPVDPMICNMSPRYYFVRRDIVPYLLLNASAYIQNLKYT</sequence>
<organism evidence="6 12">
    <name type="scientific">Metallosphaera sedula</name>
    <dbReference type="NCBI Taxonomy" id="43687"/>
    <lineage>
        <taxon>Archaea</taxon>
        <taxon>Thermoproteota</taxon>
        <taxon>Thermoprotei</taxon>
        <taxon>Sulfolobales</taxon>
        <taxon>Sulfolobaceae</taxon>
        <taxon>Metallosphaera</taxon>
    </lineage>
</organism>
<dbReference type="GO" id="GO:0005524">
    <property type="term" value="F:ATP binding"/>
    <property type="evidence" value="ECO:0007669"/>
    <property type="project" value="UniProtKB-KW"/>
</dbReference>
<evidence type="ECO:0000256" key="1">
    <source>
        <dbReference type="ARBA" id="ARBA00022741"/>
    </source>
</evidence>
<gene>
    <name evidence="6" type="ORF">HA72_1750</name>
    <name evidence="7" type="ORF">MsedA_1785</name>
    <name evidence="8" type="ORF">MsedB_1787</name>
    <name evidence="9" type="ORF">MsedC_1785</name>
    <name evidence="10" type="ORF">MsedD_1786</name>
    <name evidence="11" type="ORF">MsedE_1787</name>
</gene>
<dbReference type="RefSeq" id="WP_012021692.1">
    <property type="nucleotide sequence ID" value="NZ_AP019770.1"/>
</dbReference>
<dbReference type="PANTHER" id="PTHR47962">
    <property type="entry name" value="ATP-DEPENDENT HELICASE LHR-RELATED-RELATED"/>
    <property type="match status" value="1"/>
</dbReference>
<evidence type="ECO:0000259" key="4">
    <source>
        <dbReference type="PROSITE" id="PS51192"/>
    </source>
</evidence>
<dbReference type="EMBL" id="CP012172">
    <property type="protein sequence ID" value="AKV74727.1"/>
    <property type="molecule type" value="Genomic_DNA"/>
</dbReference>
<evidence type="ECO:0000313" key="15">
    <source>
        <dbReference type="Proteomes" id="UP000062398"/>
    </source>
</evidence>
<evidence type="ECO:0000313" key="16">
    <source>
        <dbReference type="Proteomes" id="UP000062475"/>
    </source>
</evidence>
<evidence type="ECO:0000313" key="14">
    <source>
        <dbReference type="Proteomes" id="UP000061362"/>
    </source>
</evidence>
<evidence type="ECO:0000313" key="11">
    <source>
        <dbReference type="EMBL" id="AKV83698.1"/>
    </source>
</evidence>
<evidence type="ECO:0000313" key="6">
    <source>
        <dbReference type="EMBL" id="AIM27889.1"/>
    </source>
</evidence>
<keyword evidence="6" id="KW-0347">Helicase</keyword>
<dbReference type="InterPro" id="IPR011545">
    <property type="entry name" value="DEAD/DEAH_box_helicase_dom"/>
</dbReference>
<dbReference type="InterPro" id="IPR014001">
    <property type="entry name" value="Helicase_ATP-bd"/>
</dbReference>
<dbReference type="EMBL" id="CP012176">
    <property type="protein sequence ID" value="AKV83698.1"/>
    <property type="molecule type" value="Genomic_DNA"/>
</dbReference>
<dbReference type="GO" id="GO:0140097">
    <property type="term" value="F:catalytic activity, acting on DNA"/>
    <property type="evidence" value="ECO:0007669"/>
    <property type="project" value="UniProtKB-ARBA"/>
</dbReference>
<evidence type="ECO:0000313" key="12">
    <source>
        <dbReference type="Proteomes" id="UP000029084"/>
    </source>
</evidence>
<dbReference type="InterPro" id="IPR001650">
    <property type="entry name" value="Helicase_C-like"/>
</dbReference>
<dbReference type="GO" id="GO:0003677">
    <property type="term" value="F:DNA binding"/>
    <property type="evidence" value="ECO:0007669"/>
    <property type="project" value="TreeGrafter"/>
</dbReference>
<dbReference type="EMBL" id="CP008822">
    <property type="protein sequence ID" value="AIM27889.1"/>
    <property type="molecule type" value="Genomic_DNA"/>
</dbReference>
<dbReference type="Proteomes" id="UP000029084">
    <property type="component" value="Chromosome"/>
</dbReference>
<dbReference type="PIRSF" id="PIRSF037307">
    <property type="entry name" value="Lhr-like_helic_prd"/>
    <property type="match status" value="1"/>
</dbReference>
<dbReference type="InterPro" id="IPR014786">
    <property type="entry name" value="ANAPC2_C"/>
</dbReference>
<dbReference type="Pfam" id="PF00271">
    <property type="entry name" value="Helicase_C"/>
    <property type="match status" value="1"/>
</dbReference>
<dbReference type="InterPro" id="IPR027417">
    <property type="entry name" value="P-loop_NTPase"/>
</dbReference>
<evidence type="ECO:0000313" key="17">
    <source>
        <dbReference type="Proteomes" id="UP000068832"/>
    </source>
</evidence>
<evidence type="ECO:0000256" key="2">
    <source>
        <dbReference type="ARBA" id="ARBA00022840"/>
    </source>
</evidence>
<keyword evidence="6" id="KW-0378">Hydrolase</keyword>
<comment type="similarity">
    <text evidence="3">Belongs to the Lhr helicase family. Lhr-Core subfamily.</text>
</comment>
<dbReference type="GO" id="GO:0004386">
    <property type="term" value="F:helicase activity"/>
    <property type="evidence" value="ECO:0007669"/>
    <property type="project" value="UniProtKB-KW"/>
</dbReference>
<proteinExistence type="inferred from homology"/>
<dbReference type="SUPFAM" id="SSF52540">
    <property type="entry name" value="P-loop containing nucleoside triphosphate hydrolases"/>
    <property type="match status" value="1"/>
</dbReference>
<dbReference type="EMBL" id="CP012175">
    <property type="protein sequence ID" value="AKV81461.1"/>
    <property type="molecule type" value="Genomic_DNA"/>
</dbReference>
<protein>
    <submittedName>
        <fullName evidence="7">ATP-dependent helicase</fullName>
    </submittedName>
    <submittedName>
        <fullName evidence="6">DEAD/DEAH box helicase domain protein</fullName>
    </submittedName>
</protein>
<accession>A0A088E607</accession>
<dbReference type="Proteomes" id="UP000062475">
    <property type="component" value="Chromosome"/>
</dbReference>
<dbReference type="PANTHER" id="PTHR47962:SF5">
    <property type="entry name" value="ATP-DEPENDENT HELICASE LHR-RELATED"/>
    <property type="match status" value="1"/>
</dbReference>
<dbReference type="EMBL" id="CP012173">
    <property type="protein sequence ID" value="AKV76965.1"/>
    <property type="molecule type" value="Genomic_DNA"/>
</dbReference>
<name>A0A088E607_9CREN</name>
<dbReference type="OrthoDB" id="372104at2157"/>
<dbReference type="InterPro" id="IPR017170">
    <property type="entry name" value="Lhr-like"/>
</dbReference>
<dbReference type="InterPro" id="IPR052511">
    <property type="entry name" value="ATP-dep_Helicase"/>
</dbReference>
<evidence type="ECO:0000313" key="8">
    <source>
        <dbReference type="EMBL" id="AKV76965.1"/>
    </source>
</evidence>
<dbReference type="InterPro" id="IPR045628">
    <property type="entry name" value="Lhr_WH_dom"/>
</dbReference>
<reference evidence="6 12" key="1">
    <citation type="journal article" date="2014" name="J. Bacteriol.">
        <title>Role of an Archaeal PitA Transporter in the Copper and Arsenic Resistance of Metallosphaera sedula, an Extreme Thermoacidophile.</title>
        <authorList>
            <person name="McCarthy S."/>
            <person name="Ai C."/>
            <person name="Wheaton G."/>
            <person name="Tevatia R."/>
            <person name="Eckrich V."/>
            <person name="Kelly R."/>
            <person name="Blum P."/>
        </authorList>
    </citation>
    <scope>NUCLEOTIDE SEQUENCE [LARGE SCALE GENOMIC DNA]</scope>
    <source>
        <strain evidence="6 12">CuR1</strain>
    </source>
</reference>
<dbReference type="Proteomes" id="UP000068832">
    <property type="component" value="Chromosome"/>
</dbReference>
<evidence type="ECO:0000313" key="9">
    <source>
        <dbReference type="EMBL" id="AKV79216.1"/>
    </source>
</evidence>
<dbReference type="Proteomes" id="UP000061362">
    <property type="component" value="Chromosome"/>
</dbReference>
<keyword evidence="2" id="KW-0067">ATP-binding</keyword>
<reference evidence="14 15" key="2">
    <citation type="journal article" date="2015" name="Genome Announc.">
        <title>Complete Genome Sequences of Evolved Arsenate-Resistant Metallosphaera sedula Strains.</title>
        <authorList>
            <person name="Ai C."/>
            <person name="McCarthy S."/>
            <person name="Schackwitz W."/>
            <person name="Martin J."/>
            <person name="Lipzen A."/>
            <person name="Blum P."/>
        </authorList>
    </citation>
    <scope>NUCLEOTIDE SEQUENCE [LARGE SCALE GENOMIC DNA]</scope>
    <source>
        <strain evidence="9 15">ARS120-1</strain>
        <strain evidence="10 14">ARS120-2</strain>
        <strain evidence="7 17">ARS50-1</strain>
        <strain evidence="8 16">ARS50-2</strain>
    </source>
</reference>
<dbReference type="PROSITE" id="PS51194">
    <property type="entry name" value="HELICASE_CTER"/>
    <property type="match status" value="1"/>
</dbReference>
<dbReference type="EMBL" id="CP012174">
    <property type="protein sequence ID" value="AKV79216.1"/>
    <property type="molecule type" value="Genomic_DNA"/>
</dbReference>
<dbReference type="SMART" id="SM01013">
    <property type="entry name" value="APC2"/>
    <property type="match status" value="1"/>
</dbReference>
<dbReference type="SMART" id="SM00487">
    <property type="entry name" value="DEXDc"/>
    <property type="match status" value="1"/>
</dbReference>
<dbReference type="Pfam" id="PF19306">
    <property type="entry name" value="WHD_Lhr"/>
    <property type="match status" value="1"/>
</dbReference>
<dbReference type="Gene3D" id="3.40.50.300">
    <property type="entry name" value="P-loop containing nucleotide triphosphate hydrolases"/>
    <property type="match status" value="2"/>
</dbReference>
<dbReference type="PROSITE" id="PS51192">
    <property type="entry name" value="HELICASE_ATP_BIND_1"/>
    <property type="match status" value="1"/>
</dbReference>
<evidence type="ECO:0000313" key="7">
    <source>
        <dbReference type="EMBL" id="AKV74727.1"/>
    </source>
</evidence>
<dbReference type="AlphaFoldDB" id="A0A088E607"/>
<dbReference type="Proteomes" id="UP000056255">
    <property type="component" value="Chromosome"/>
</dbReference>
<keyword evidence="1" id="KW-0547">Nucleotide-binding</keyword>